<dbReference type="EMBL" id="KF121759">
    <property type="protein sequence ID" value="AIA89050.1"/>
    <property type="molecule type" value="Genomic_DNA"/>
</dbReference>
<sequence length="81" mass="8579">MRFRAKVIRQEILIYVIMEQKGDSLTDNAEAIQEAIDACHKAGGGRVIVPSGGIYMTGPFTVASFVELSCGGKCQTAGQSG</sequence>
<reference evidence="1" key="1">
    <citation type="journal article" date="2013" name="Environ. Microbiol.">
        <title>Seasonally variable intestinal metagenomes of the red palm weevil (Rhynchophorus ferrugineus).</title>
        <authorList>
            <person name="Jia S."/>
            <person name="Zhang X."/>
            <person name="Zhang G."/>
            <person name="Yin A."/>
            <person name="Zhang S."/>
            <person name="Li F."/>
            <person name="Wang L."/>
            <person name="Zhao D."/>
            <person name="Yun Q."/>
            <person name="Tala"/>
            <person name="Wang J."/>
            <person name="Sun G."/>
            <person name="Baabdullah M."/>
            <person name="Yu X."/>
            <person name="Hu S."/>
            <person name="Al-Mssallem I.S."/>
            <person name="Yu J."/>
        </authorList>
    </citation>
    <scope>NUCLEOTIDE SEQUENCE</scope>
</reference>
<dbReference type="AlphaFoldDB" id="A0A060C7Q5"/>
<dbReference type="SUPFAM" id="SSF51126">
    <property type="entry name" value="Pectin lyase-like"/>
    <property type="match status" value="1"/>
</dbReference>
<evidence type="ECO:0000313" key="1">
    <source>
        <dbReference type="EMBL" id="AIA89050.1"/>
    </source>
</evidence>
<organism evidence="1">
    <name type="scientific">uncultured Amycolatopsis sp</name>
    <dbReference type="NCBI Taxonomy" id="335379"/>
    <lineage>
        <taxon>Bacteria</taxon>
        <taxon>Bacillati</taxon>
        <taxon>Actinomycetota</taxon>
        <taxon>Actinomycetes</taxon>
        <taxon>Pseudonocardiales</taxon>
        <taxon>Pseudonocardiaceae</taxon>
        <taxon>Amycolatopsis</taxon>
        <taxon>environmental samples</taxon>
    </lineage>
</organism>
<dbReference type="Gene3D" id="2.160.20.10">
    <property type="entry name" value="Single-stranded right-handed beta-helix, Pectin lyase-like"/>
    <property type="match status" value="1"/>
</dbReference>
<proteinExistence type="predicted"/>
<feature type="non-terminal residue" evidence="1">
    <location>
        <position position="81"/>
    </location>
</feature>
<dbReference type="InterPro" id="IPR012334">
    <property type="entry name" value="Pectin_lyas_fold"/>
</dbReference>
<accession>A0A060C7Q5</accession>
<name>A0A060C7Q5_9PSEU</name>
<dbReference type="InterPro" id="IPR011050">
    <property type="entry name" value="Pectin_lyase_fold/virulence"/>
</dbReference>
<protein>
    <submittedName>
        <fullName evidence="1">CAZy families GH28 protein</fullName>
    </submittedName>
</protein>